<proteinExistence type="predicted"/>
<dbReference type="KEGG" id="amr:AM1_5214"/>
<accession>B0C9M8</accession>
<keyword evidence="2" id="KW-1185">Reference proteome</keyword>
<dbReference type="EMBL" id="CP000828">
    <property type="protein sequence ID" value="ABW30176.1"/>
    <property type="molecule type" value="Genomic_DNA"/>
</dbReference>
<dbReference type="AlphaFoldDB" id="B0C9M8"/>
<reference evidence="1 2" key="1">
    <citation type="journal article" date="2008" name="Proc. Natl. Acad. Sci. U.S.A.">
        <title>Niche adaptation and genome expansion in the chlorophyll d-producing cyanobacterium Acaryochloris marina.</title>
        <authorList>
            <person name="Swingley W.D."/>
            <person name="Chen M."/>
            <person name="Cheung P.C."/>
            <person name="Conrad A.L."/>
            <person name="Dejesa L.C."/>
            <person name="Hao J."/>
            <person name="Honchak B.M."/>
            <person name="Karbach L.E."/>
            <person name="Kurdoglu A."/>
            <person name="Lahiri S."/>
            <person name="Mastrian S.D."/>
            <person name="Miyashita H."/>
            <person name="Page L."/>
            <person name="Ramakrishna P."/>
            <person name="Satoh S."/>
            <person name="Sattley W.M."/>
            <person name="Shimada Y."/>
            <person name="Taylor H.L."/>
            <person name="Tomo T."/>
            <person name="Tsuchiya T."/>
            <person name="Wang Z.T."/>
            <person name="Raymond J."/>
            <person name="Mimuro M."/>
            <person name="Blankenship R.E."/>
            <person name="Touchman J.W."/>
        </authorList>
    </citation>
    <scope>NUCLEOTIDE SEQUENCE [LARGE SCALE GENOMIC DNA]</scope>
    <source>
        <strain evidence="2">MBIC 11017</strain>
    </source>
</reference>
<evidence type="ECO:0000313" key="1">
    <source>
        <dbReference type="EMBL" id="ABW30176.1"/>
    </source>
</evidence>
<dbReference type="STRING" id="329726.AM1_5214"/>
<evidence type="ECO:0000313" key="2">
    <source>
        <dbReference type="Proteomes" id="UP000000268"/>
    </source>
</evidence>
<protein>
    <submittedName>
        <fullName evidence="1">Uncharacterized protein</fullName>
    </submittedName>
</protein>
<dbReference type="HOGENOM" id="CLU_3021200_0_0_3"/>
<dbReference type="Proteomes" id="UP000000268">
    <property type="component" value="Chromosome"/>
</dbReference>
<name>B0C9M8_ACAM1</name>
<organism evidence="1 2">
    <name type="scientific">Acaryochloris marina (strain MBIC 11017)</name>
    <dbReference type="NCBI Taxonomy" id="329726"/>
    <lineage>
        <taxon>Bacteria</taxon>
        <taxon>Bacillati</taxon>
        <taxon>Cyanobacteriota</taxon>
        <taxon>Cyanophyceae</taxon>
        <taxon>Acaryochloridales</taxon>
        <taxon>Acaryochloridaceae</taxon>
        <taxon>Acaryochloris</taxon>
    </lineage>
</organism>
<sequence>MYCHSSIQGKTPLMESLLQEKKHELFVQSPAVLLDSRHLHPRISTNKGQFSISLQ</sequence>
<gene>
    <name evidence="1" type="ordered locus">AM1_5214</name>
</gene>